<dbReference type="InterPro" id="IPR005116">
    <property type="entry name" value="Transp-assoc_OB_typ1"/>
</dbReference>
<dbReference type="Gene3D" id="2.40.50.100">
    <property type="match status" value="2"/>
</dbReference>
<dbReference type="InterPro" id="IPR016462">
    <property type="entry name" value="ModE"/>
</dbReference>
<dbReference type="SUPFAM" id="SSF46785">
    <property type="entry name" value="Winged helix' DNA-binding domain"/>
    <property type="match status" value="1"/>
</dbReference>
<dbReference type="InterPro" id="IPR036388">
    <property type="entry name" value="WH-like_DNA-bd_sf"/>
</dbReference>
<keyword evidence="2 5" id="KW-0813">Transport</keyword>
<comment type="similarity">
    <text evidence="1 5">Belongs to the ModE family.</text>
</comment>
<dbReference type="PROSITE" id="PS51866">
    <property type="entry name" value="MOP"/>
    <property type="match status" value="2"/>
</dbReference>
<accession>A0ABT4VEQ4</accession>
<dbReference type="SUPFAM" id="SSF50331">
    <property type="entry name" value="MOP-like"/>
    <property type="match status" value="2"/>
</dbReference>
<evidence type="ECO:0000256" key="3">
    <source>
        <dbReference type="ARBA" id="ARBA00022505"/>
    </source>
</evidence>
<dbReference type="PIRSF" id="PIRSF005763">
    <property type="entry name" value="Txn_reg_ModE"/>
    <property type="match status" value="1"/>
</dbReference>
<protein>
    <submittedName>
        <fullName evidence="7">Molybdenum-dependent transcriptional regulator</fullName>
    </submittedName>
</protein>
<name>A0ABT4VEQ4_9HELI</name>
<proteinExistence type="inferred from homology"/>
<evidence type="ECO:0000256" key="5">
    <source>
        <dbReference type="PIRNR" id="PIRNR005763"/>
    </source>
</evidence>
<evidence type="ECO:0000256" key="4">
    <source>
        <dbReference type="ARBA" id="ARBA00022737"/>
    </source>
</evidence>
<dbReference type="InterPro" id="IPR008995">
    <property type="entry name" value="Mo/tungstate-bd_C_term_dom"/>
</dbReference>
<keyword evidence="4" id="KW-0677">Repeat</keyword>
<dbReference type="InterPro" id="IPR004606">
    <property type="entry name" value="Mop_domain"/>
</dbReference>
<dbReference type="Gene3D" id="1.10.10.10">
    <property type="entry name" value="Winged helix-like DNA-binding domain superfamily/Winged helix DNA-binding domain"/>
    <property type="match status" value="1"/>
</dbReference>
<organism evidence="7 8">
    <name type="scientific">Helicobacter ibis</name>
    <dbReference type="NCBI Taxonomy" id="2962633"/>
    <lineage>
        <taxon>Bacteria</taxon>
        <taxon>Pseudomonadati</taxon>
        <taxon>Campylobacterota</taxon>
        <taxon>Epsilonproteobacteria</taxon>
        <taxon>Campylobacterales</taxon>
        <taxon>Helicobacteraceae</taxon>
        <taxon>Helicobacter</taxon>
    </lineage>
</organism>
<dbReference type="PANTHER" id="PTHR30432:SF1">
    <property type="entry name" value="DNA-BINDING TRANSCRIPTIONAL DUAL REGULATOR MODE"/>
    <property type="match status" value="1"/>
</dbReference>
<evidence type="ECO:0000313" key="8">
    <source>
        <dbReference type="Proteomes" id="UP001210261"/>
    </source>
</evidence>
<keyword evidence="3 5" id="KW-0500">Molybdenum</keyword>
<feature type="domain" description="Mop" evidence="6">
    <location>
        <begin position="127"/>
        <end position="193"/>
    </location>
</feature>
<comment type="caution">
    <text evidence="7">The sequence shown here is derived from an EMBL/GenBank/DDBJ whole genome shotgun (WGS) entry which is preliminary data.</text>
</comment>
<gene>
    <name evidence="7" type="ORF">PF021_05775</name>
</gene>
<keyword evidence="8" id="KW-1185">Reference proteome</keyword>
<reference evidence="7 8" key="1">
    <citation type="submission" date="2023-01" db="EMBL/GenBank/DDBJ databases">
        <title>Description of Helicobacter ibis sp. nov. isolated from faecal droppings of black-faced ibis (Theristicus melanopis).</title>
        <authorList>
            <person name="Lopez-Cantillo M."/>
            <person name="Vidal-Veuthey B."/>
            <person name="Mella A."/>
            <person name="De La Haba R."/>
            <person name="Collado L."/>
        </authorList>
    </citation>
    <scope>NUCLEOTIDE SEQUENCE [LARGE SCALE GENOMIC DNA]</scope>
    <source>
        <strain evidence="7 8">A82</strain>
    </source>
</reference>
<feature type="domain" description="Mop" evidence="6">
    <location>
        <begin position="198"/>
        <end position="263"/>
    </location>
</feature>
<evidence type="ECO:0000256" key="1">
    <source>
        <dbReference type="ARBA" id="ARBA00008110"/>
    </source>
</evidence>
<evidence type="ECO:0000256" key="2">
    <source>
        <dbReference type="ARBA" id="ARBA00022448"/>
    </source>
</evidence>
<dbReference type="EMBL" id="JAQHXR010000003">
    <property type="protein sequence ID" value="MDA3969184.1"/>
    <property type="molecule type" value="Genomic_DNA"/>
</dbReference>
<dbReference type="PANTHER" id="PTHR30432">
    <property type="entry name" value="TRANSCRIPTIONAL REGULATOR MODE"/>
    <property type="match status" value="1"/>
</dbReference>
<evidence type="ECO:0000259" key="6">
    <source>
        <dbReference type="PROSITE" id="PS51866"/>
    </source>
</evidence>
<evidence type="ECO:0000313" key="7">
    <source>
        <dbReference type="EMBL" id="MDA3969184.1"/>
    </source>
</evidence>
<dbReference type="Pfam" id="PF03459">
    <property type="entry name" value="TOBE"/>
    <property type="match status" value="2"/>
</dbReference>
<dbReference type="RefSeq" id="WP_271021509.1">
    <property type="nucleotide sequence ID" value="NZ_JAQHXR010000003.1"/>
</dbReference>
<sequence length="263" mass="29121">MEVEGRFWIKEQGKNFLGHGKVELLELIDKSGSISQAAKTMKMSYKAAWDSIDSINKLSKEPLVCVVRGGKSGGGAKLTQKGLKLIKIFRQMERLNEALLNVFKNDLESLEDSTIENPLHFRSVTMKTSARNQLQGEIIEIKTGKVNAEVILKTRNNLTISSIITMSSLDELGLKVGMKCYALIKANWIVVFDEKPSKISMKNCIEGEVTNIINGAINCQVEINSNGERLSAIITESSQDSIKLNIGDKVWFGFKANNVILGI</sequence>
<dbReference type="InterPro" id="IPR036390">
    <property type="entry name" value="WH_DNA-bd_sf"/>
</dbReference>
<dbReference type="InterPro" id="IPR051815">
    <property type="entry name" value="Molybdate_resp_trans_reg"/>
</dbReference>
<dbReference type="Proteomes" id="UP001210261">
    <property type="component" value="Unassembled WGS sequence"/>
</dbReference>
<dbReference type="NCBIfam" id="TIGR00638">
    <property type="entry name" value="Mop"/>
    <property type="match status" value="1"/>
</dbReference>